<sequence>MNRELPSIMTMHIQERFEMQESAAHFEYRTTSPIKSSPPLKSSIAQHKFKSPIKILRRRLSSNSSSSLKMSVTEPADSGRSSATTATASTQQTLQVRIIGAWGQIQTEENCPKVERMMVTFNYIWMWMLVEYCSACFGMIDRPYMCSEFEVFGLIQTGRDKARKVLQNDREFDRI</sequence>
<dbReference type="EMBL" id="CP092622">
    <property type="protein sequence ID" value="UMM21787.1"/>
    <property type="molecule type" value="Genomic_DNA"/>
</dbReference>
<reference evidence="2 3" key="1">
    <citation type="submission" date="2022-04" db="EMBL/GenBank/DDBJ databases">
        <title>Chromosome-level reference genomes for two strains of Caenorhabditis briggsae: an improved platform for comparative genomics.</title>
        <authorList>
            <person name="Stevens L."/>
            <person name="Andersen E."/>
        </authorList>
    </citation>
    <scope>NUCLEOTIDE SEQUENCE [LARGE SCALE GENOMIC DNA]</scope>
    <source>
        <strain evidence="2">VX34</strain>
        <tissue evidence="2">Whole-organism</tissue>
    </source>
</reference>
<feature type="region of interest" description="Disordered" evidence="1">
    <location>
        <begin position="66"/>
        <end position="88"/>
    </location>
</feature>
<organism evidence="2 3">
    <name type="scientific">Caenorhabditis briggsae</name>
    <dbReference type="NCBI Taxonomy" id="6238"/>
    <lineage>
        <taxon>Eukaryota</taxon>
        <taxon>Metazoa</taxon>
        <taxon>Ecdysozoa</taxon>
        <taxon>Nematoda</taxon>
        <taxon>Chromadorea</taxon>
        <taxon>Rhabditida</taxon>
        <taxon>Rhabditina</taxon>
        <taxon>Rhabditomorpha</taxon>
        <taxon>Rhabditoidea</taxon>
        <taxon>Rhabditidae</taxon>
        <taxon>Peloderinae</taxon>
        <taxon>Caenorhabditis</taxon>
    </lineage>
</organism>
<protein>
    <submittedName>
        <fullName evidence="2">Uncharacterized protein</fullName>
    </submittedName>
</protein>
<gene>
    <name evidence="2" type="ORF">L5515_003316</name>
</gene>
<name>A0AAE9EHD5_CAEBR</name>
<evidence type="ECO:0000256" key="1">
    <source>
        <dbReference type="SAM" id="MobiDB-lite"/>
    </source>
</evidence>
<dbReference type="AlphaFoldDB" id="A0AAE9EHD5"/>
<keyword evidence="3" id="KW-1185">Reference proteome</keyword>
<accession>A0AAE9EHD5</accession>
<evidence type="ECO:0000313" key="3">
    <source>
        <dbReference type="Proteomes" id="UP000829354"/>
    </source>
</evidence>
<proteinExistence type="predicted"/>
<evidence type="ECO:0000313" key="2">
    <source>
        <dbReference type="EMBL" id="UMM21787.1"/>
    </source>
</evidence>
<dbReference type="Proteomes" id="UP000829354">
    <property type="component" value="Chromosome III"/>
</dbReference>